<protein>
    <submittedName>
        <fullName evidence="2">Uncharacterized protein</fullName>
    </submittedName>
</protein>
<keyword evidence="1" id="KW-0732">Signal</keyword>
<feature type="signal peptide" evidence="1">
    <location>
        <begin position="1"/>
        <end position="27"/>
    </location>
</feature>
<organism evidence="2 3">
    <name type="scientific">Orchesella dallaii</name>
    <dbReference type="NCBI Taxonomy" id="48710"/>
    <lineage>
        <taxon>Eukaryota</taxon>
        <taxon>Metazoa</taxon>
        <taxon>Ecdysozoa</taxon>
        <taxon>Arthropoda</taxon>
        <taxon>Hexapoda</taxon>
        <taxon>Collembola</taxon>
        <taxon>Entomobryomorpha</taxon>
        <taxon>Entomobryoidea</taxon>
        <taxon>Orchesellidae</taxon>
        <taxon>Orchesellinae</taxon>
        <taxon>Orchesella</taxon>
    </lineage>
</organism>
<evidence type="ECO:0000313" key="2">
    <source>
        <dbReference type="EMBL" id="CAL8142715.1"/>
    </source>
</evidence>
<evidence type="ECO:0000313" key="3">
    <source>
        <dbReference type="Proteomes" id="UP001642540"/>
    </source>
</evidence>
<feature type="chain" id="PRO_5047396907" evidence="1">
    <location>
        <begin position="28"/>
        <end position="114"/>
    </location>
</feature>
<sequence>MQSFPSILCLALAAFASFLVFSNEVNGYQHERIITDVRSIRRGVPIDNRYIQPNYGYDFQHVSAPGCPKSSGGSPWLYYGNRCYLTETRGPCKFYEIFKWQRSSSSGVCRVDFT</sequence>
<name>A0ABP1S2S9_9HEXA</name>
<proteinExistence type="predicted"/>
<evidence type="ECO:0000256" key="1">
    <source>
        <dbReference type="SAM" id="SignalP"/>
    </source>
</evidence>
<dbReference type="Proteomes" id="UP001642540">
    <property type="component" value="Unassembled WGS sequence"/>
</dbReference>
<dbReference type="EMBL" id="CAXLJM020000149">
    <property type="protein sequence ID" value="CAL8142715.1"/>
    <property type="molecule type" value="Genomic_DNA"/>
</dbReference>
<keyword evidence="3" id="KW-1185">Reference proteome</keyword>
<reference evidence="2 3" key="1">
    <citation type="submission" date="2024-08" db="EMBL/GenBank/DDBJ databases">
        <authorList>
            <person name="Cucini C."/>
            <person name="Frati F."/>
        </authorList>
    </citation>
    <scope>NUCLEOTIDE SEQUENCE [LARGE SCALE GENOMIC DNA]</scope>
</reference>
<comment type="caution">
    <text evidence="2">The sequence shown here is derived from an EMBL/GenBank/DDBJ whole genome shotgun (WGS) entry which is preliminary data.</text>
</comment>
<accession>A0ABP1S2S9</accession>
<gene>
    <name evidence="2" type="ORF">ODALV1_LOCUS29130</name>
</gene>